<dbReference type="Pfam" id="PF04934">
    <property type="entry name" value="Med6"/>
    <property type="match status" value="1"/>
</dbReference>
<evidence type="ECO:0000256" key="5">
    <source>
        <dbReference type="ARBA" id="ARBA00023242"/>
    </source>
</evidence>
<gene>
    <name evidence="6 7" type="primary">MED6</name>
    <name evidence="7" type="ORF">GZH46_00586</name>
</gene>
<keyword evidence="8" id="KW-1185">Reference proteome</keyword>
<comment type="similarity">
    <text evidence="2 6">Belongs to the Mediator complex subunit 6 family.</text>
</comment>
<dbReference type="PANTHER" id="PTHR13104">
    <property type="entry name" value="MED-6-RELATED"/>
    <property type="match status" value="1"/>
</dbReference>
<comment type="subunit">
    <text evidence="6">Component of the Mediator complex.</text>
</comment>
<evidence type="ECO:0000256" key="6">
    <source>
        <dbReference type="RuleBase" id="RU364143"/>
    </source>
</evidence>
<dbReference type="Gene3D" id="3.10.450.580">
    <property type="entry name" value="Mediator complex, subunit Med6"/>
    <property type="match status" value="1"/>
</dbReference>
<keyword evidence="3 6" id="KW-0805">Transcription regulation</keyword>
<keyword evidence="4 6" id="KW-0804">Transcription</keyword>
<dbReference type="InterPro" id="IPR038566">
    <property type="entry name" value="Mediator_Med6_sf"/>
</dbReference>
<evidence type="ECO:0000256" key="4">
    <source>
        <dbReference type="ARBA" id="ARBA00023163"/>
    </source>
</evidence>
<evidence type="ECO:0000256" key="2">
    <source>
        <dbReference type="ARBA" id="ARBA00007526"/>
    </source>
</evidence>
<feature type="non-terminal residue" evidence="7">
    <location>
        <position position="1"/>
    </location>
</feature>
<organism evidence="7 8">
    <name type="scientific">Fragariocoptes setiger</name>
    <dbReference type="NCBI Taxonomy" id="1670756"/>
    <lineage>
        <taxon>Eukaryota</taxon>
        <taxon>Metazoa</taxon>
        <taxon>Ecdysozoa</taxon>
        <taxon>Arthropoda</taxon>
        <taxon>Chelicerata</taxon>
        <taxon>Arachnida</taxon>
        <taxon>Acari</taxon>
        <taxon>Acariformes</taxon>
        <taxon>Trombidiformes</taxon>
        <taxon>Prostigmata</taxon>
        <taxon>Eupodina</taxon>
        <taxon>Eriophyoidea</taxon>
        <taxon>Phytoptidae</taxon>
        <taxon>Fragariocoptes</taxon>
    </lineage>
</organism>
<dbReference type="Proteomes" id="UP000825002">
    <property type="component" value="Unassembled WGS sequence"/>
</dbReference>
<evidence type="ECO:0000256" key="3">
    <source>
        <dbReference type="ARBA" id="ARBA00023015"/>
    </source>
</evidence>
<evidence type="ECO:0000313" key="8">
    <source>
        <dbReference type="Proteomes" id="UP000825002"/>
    </source>
</evidence>
<evidence type="ECO:0000256" key="1">
    <source>
        <dbReference type="ARBA" id="ARBA00004123"/>
    </source>
</evidence>
<sequence>MKRGHAMDNPLHITFHDSALIPTLNHTNVLDYFCRKANPFYDVTCNNELAKMQRLSPEKIALMTGIEYVLCHYQDPILYIIRKQFRRVIAEEDPDATIIERLSEYYIIAGTVYQAPHLSSVVNSRLTGTLFNMQKAFEEFYKLHVTSIEEKCKLNGGKIDDKPPEAYQPMNAFQANRTGHLVQMLANVSFASTPETIDENSSDD</sequence>
<comment type="subcellular location">
    <subcellularLocation>
        <location evidence="1 6">Nucleus</location>
    </subcellularLocation>
</comment>
<accession>A0ABQ7SBQ6</accession>
<proteinExistence type="inferred from homology"/>
<reference evidence="7 8" key="1">
    <citation type="submission" date="2020-10" db="EMBL/GenBank/DDBJ databases">
        <authorList>
            <person name="Klimov P.B."/>
            <person name="Dyachkov S.M."/>
            <person name="Chetverikov P.E."/>
        </authorList>
    </citation>
    <scope>NUCLEOTIDE SEQUENCE [LARGE SCALE GENOMIC DNA]</scope>
    <source>
        <strain evidence="7">BMOC 18-1129-001#AD2665</strain>
        <tissue evidence="7">Entire mites</tissue>
    </source>
</reference>
<dbReference type="InterPro" id="IPR007018">
    <property type="entry name" value="Mediator_Med6"/>
</dbReference>
<evidence type="ECO:0000313" key="7">
    <source>
        <dbReference type="EMBL" id="KAG9510854.1"/>
    </source>
</evidence>
<comment type="caution">
    <text evidence="7">The sequence shown here is derived from an EMBL/GenBank/DDBJ whole genome shotgun (WGS) entry which is preliminary data.</text>
</comment>
<comment type="function">
    <text evidence="6">Component of the Mediator complex, a coactivator involved in the regulated transcription of nearly all RNA polymerase II-dependent genes. Mediator functions as a bridge to convey information from gene-specific regulatory proteins to the basal RNA polymerase II transcription machinery. Mediator is recruited to promoters by direct interactions with regulatory proteins and serves as a scaffold for the assembly of a functional preinitiation complex with RNA polymerase II and the general transcription factors.</text>
</comment>
<keyword evidence="6" id="KW-0010">Activator</keyword>
<protein>
    <recommendedName>
        <fullName evidence="6">Mediator of RNA polymerase II transcription subunit 6</fullName>
    </recommendedName>
    <alternativeName>
        <fullName evidence="6">Mediator complex subunit 6</fullName>
    </alternativeName>
</protein>
<dbReference type="EMBL" id="JAIFTH010000065">
    <property type="protein sequence ID" value="KAG9510854.1"/>
    <property type="molecule type" value="Genomic_DNA"/>
</dbReference>
<name>A0ABQ7SBQ6_9ACAR</name>
<keyword evidence="5 6" id="KW-0539">Nucleus</keyword>